<dbReference type="PIRSF" id="PIRSF036483">
    <property type="entry name" value="PFK_XF0274"/>
    <property type="match status" value="1"/>
</dbReference>
<sequence>MSAKKPGNLIIGQSGGATAVINASLVGAVEAALADQRIGGIYGMHHGIEGLLKEDIIDLGNQPNSVWSQLLHTPSAALGSCRYKLQEHDLERTIEILRRYDIHYMLYIGGNDSADTAHRLAGAARQSNYELQIISIPKTIDNDLPFTDHCPGYGSAARFLAQATQDSTMNTLSIPWHYPVKVIETMGRDAGWLTASAALGKRSESDAPHILLLPEKPFNEQSFLTQVEDIYKQLGFVIVVVAEAMRNEKGNALGSSGQAGMDAFHHPLLSGAAQYLVELVKRELKLRARFDKPGDLQRMSSTHISAPDRDEAYLVGKMGVHALLAGESDKMITLVRDAQAPYHCTTGLAALSEVANVQRLMPDEYLNASKTMVTQAFYDYALPLIGEPLIHHTQLEMTRIRS</sequence>
<reference evidence="9" key="1">
    <citation type="submission" date="2018-12" db="EMBL/GenBank/DDBJ databases">
        <title>Tengunoibacter tsumagoiensis gen. nov., sp. nov., Dictyobacter kobayashii sp. nov., D. alpinus sp. nov., and D. joshuensis sp. nov. and description of Dictyobacteraceae fam. nov. within the order Ktedonobacterales isolated from Tengu-no-mugimeshi.</title>
        <authorList>
            <person name="Wang C.M."/>
            <person name="Zheng Y."/>
            <person name="Sakai Y."/>
            <person name="Toyoda A."/>
            <person name="Minakuchi Y."/>
            <person name="Abe K."/>
            <person name="Yokota A."/>
            <person name="Yabe S."/>
        </authorList>
    </citation>
    <scope>NUCLEOTIDE SEQUENCE [LARGE SCALE GENOMIC DNA]</scope>
    <source>
        <strain evidence="9">S-27</strain>
    </source>
</reference>
<dbReference type="SUPFAM" id="SSF53784">
    <property type="entry name" value="Phosphofructokinase"/>
    <property type="match status" value="1"/>
</dbReference>
<dbReference type="Proteomes" id="UP000287224">
    <property type="component" value="Unassembled WGS sequence"/>
</dbReference>
<keyword evidence="4 6" id="KW-0418">Kinase</keyword>
<comment type="function">
    <text evidence="6">Catalyzes the phosphorylation of D-fructose 6-phosphate, the first committing step of glycolysis. Uses inorganic phosphate (PPi) as phosphoryl donor instead of ATP like common ATP-dependent phosphofructokinases (ATP-PFKs), which renders the reaction reversible, and can thus function both in glycolysis and gluconeogenesis. Consistently, PPi-PFK can replace the enzymes of both the forward (ATP-PFK) and reverse (fructose-bisphosphatase (FBPase)) reactions.</text>
</comment>
<organism evidence="8 9">
    <name type="scientific">Dictyobacter aurantiacus</name>
    <dbReference type="NCBI Taxonomy" id="1936993"/>
    <lineage>
        <taxon>Bacteria</taxon>
        <taxon>Bacillati</taxon>
        <taxon>Chloroflexota</taxon>
        <taxon>Ktedonobacteria</taxon>
        <taxon>Ktedonobacterales</taxon>
        <taxon>Dictyobacteraceae</taxon>
        <taxon>Dictyobacter</taxon>
    </lineage>
</organism>
<keyword evidence="6" id="KW-0324">Glycolysis</keyword>
<evidence type="ECO:0000256" key="4">
    <source>
        <dbReference type="ARBA" id="ARBA00022777"/>
    </source>
</evidence>
<dbReference type="PRINTS" id="PR00476">
    <property type="entry name" value="PHFRCTKINASE"/>
</dbReference>
<keyword evidence="9" id="KW-1185">Reference proteome</keyword>
<dbReference type="PANTHER" id="PTHR45770">
    <property type="entry name" value="ATP-DEPENDENT 6-PHOSPHOFRUCTOKINASE 1"/>
    <property type="match status" value="1"/>
</dbReference>
<comment type="cofactor">
    <cofactor evidence="1 6">
        <name>Mg(2+)</name>
        <dbReference type="ChEBI" id="CHEBI:18420"/>
    </cofactor>
</comment>
<comment type="pathway">
    <text evidence="6">Carbohydrate degradation; glycolysis; D-glyceraldehyde 3-phosphate and glycerone phosphate from D-glucose: step 3/4.</text>
</comment>
<evidence type="ECO:0000313" key="9">
    <source>
        <dbReference type="Proteomes" id="UP000287224"/>
    </source>
</evidence>
<comment type="caution">
    <text evidence="6">Lacks conserved residue(s) required for the propagation of feature annotation.</text>
</comment>
<keyword evidence="3 6" id="KW-0479">Metal-binding</keyword>
<evidence type="ECO:0000256" key="3">
    <source>
        <dbReference type="ARBA" id="ARBA00022723"/>
    </source>
</evidence>
<dbReference type="InterPro" id="IPR011404">
    <property type="entry name" value="PPi-PFK"/>
</dbReference>
<dbReference type="HAMAP" id="MF_01978">
    <property type="entry name" value="Phosphofructokinase_II_B2"/>
    <property type="match status" value="1"/>
</dbReference>
<protein>
    <recommendedName>
        <fullName evidence="6">Pyrophosphate--fructose 6-phosphate 1-phosphotransferase</fullName>
        <ecNumber evidence="6">2.7.1.90</ecNumber>
    </recommendedName>
    <alternativeName>
        <fullName evidence="6">6-phosphofructokinase, pyrophosphate dependent</fullName>
    </alternativeName>
    <alternativeName>
        <fullName evidence="6">PPi-dependent phosphofructokinase</fullName>
        <shortName evidence="6">PPi-PFK</shortName>
    </alternativeName>
    <alternativeName>
        <fullName evidence="6">Pyrophosphate-dependent 6-phosphofructose-1-kinase</fullName>
    </alternativeName>
</protein>
<proteinExistence type="inferred from homology"/>
<comment type="subcellular location">
    <subcellularLocation>
        <location evidence="6">Cytoplasm</location>
    </subcellularLocation>
</comment>
<dbReference type="EMBL" id="BIFQ01000001">
    <property type="protein sequence ID" value="GCE03214.1"/>
    <property type="molecule type" value="Genomic_DNA"/>
</dbReference>
<dbReference type="GO" id="GO:0005737">
    <property type="term" value="C:cytoplasm"/>
    <property type="evidence" value="ECO:0007669"/>
    <property type="project" value="UniProtKB-SubCell"/>
</dbReference>
<feature type="domain" description="Phosphofructokinase" evidence="7">
    <location>
        <begin position="9"/>
        <end position="311"/>
    </location>
</feature>
<name>A0A401Z8M8_9CHLR</name>
<comment type="activity regulation">
    <text evidence="6">Non-allosteric.</text>
</comment>
<dbReference type="InterPro" id="IPR050929">
    <property type="entry name" value="PFKA"/>
</dbReference>
<dbReference type="OrthoDB" id="9802503at2"/>
<comment type="similarity">
    <text evidence="6">Belongs to the phosphofructokinase type A (PFKA) family. PPi-dependent PFK group II subfamily. Clade 'B2' sub-subfamily.</text>
</comment>
<dbReference type="Gene3D" id="3.40.50.450">
    <property type="match status" value="1"/>
</dbReference>
<comment type="catalytic activity">
    <reaction evidence="6">
        <text>beta-D-fructose 6-phosphate + diphosphate = beta-D-fructose 1,6-bisphosphate + phosphate + H(+)</text>
        <dbReference type="Rhea" id="RHEA:13613"/>
        <dbReference type="ChEBI" id="CHEBI:15378"/>
        <dbReference type="ChEBI" id="CHEBI:32966"/>
        <dbReference type="ChEBI" id="CHEBI:33019"/>
        <dbReference type="ChEBI" id="CHEBI:43474"/>
        <dbReference type="ChEBI" id="CHEBI:57634"/>
        <dbReference type="EC" id="2.7.1.90"/>
    </reaction>
</comment>
<comment type="subunit">
    <text evidence="6">Homodimer.</text>
</comment>
<dbReference type="InterPro" id="IPR022953">
    <property type="entry name" value="ATP_PFK"/>
</dbReference>
<feature type="binding site" evidence="6">
    <location>
        <position position="243"/>
    </location>
    <ligand>
        <name>substrate</name>
    </ligand>
</feature>
<dbReference type="InterPro" id="IPR035966">
    <property type="entry name" value="PKF_sf"/>
</dbReference>
<dbReference type="RefSeq" id="WP_126594513.1">
    <property type="nucleotide sequence ID" value="NZ_BIFQ01000001.1"/>
</dbReference>
<feature type="site" description="Important for catalytic activity; stabilizes the transition state when the phosphoryl donor is PPi" evidence="6">
    <location>
        <position position="138"/>
    </location>
</feature>
<dbReference type="GO" id="GO:0046872">
    <property type="term" value="F:metal ion binding"/>
    <property type="evidence" value="ECO:0007669"/>
    <property type="project" value="UniProtKB-KW"/>
</dbReference>
<dbReference type="AlphaFoldDB" id="A0A401Z8M8"/>
<keyword evidence="2 6" id="KW-0808">Transferase</keyword>
<dbReference type="Pfam" id="PF00365">
    <property type="entry name" value="PFK"/>
    <property type="match status" value="1"/>
</dbReference>
<feature type="binding site" evidence="6">
    <location>
        <position position="16"/>
    </location>
    <ligand>
        <name>diphosphate</name>
        <dbReference type="ChEBI" id="CHEBI:33019"/>
    </ligand>
</feature>
<dbReference type="GO" id="GO:0006002">
    <property type="term" value="P:fructose 6-phosphate metabolic process"/>
    <property type="evidence" value="ECO:0007669"/>
    <property type="project" value="InterPro"/>
</dbReference>
<feature type="binding site" evidence="6">
    <location>
        <begin position="186"/>
        <end position="188"/>
    </location>
    <ligand>
        <name>substrate</name>
    </ligand>
</feature>
<feature type="site" description="Important for catalytic activity and substrate specificity; stabilizes the transition state when the phosphoryl donor is PPi; prevents ATP from binding by mimicking the alpha-phosphate group of ATP" evidence="6">
    <location>
        <position position="112"/>
    </location>
</feature>
<dbReference type="NCBIfam" id="NF010675">
    <property type="entry name" value="PRK14072.1"/>
    <property type="match status" value="1"/>
</dbReference>
<comment type="caution">
    <text evidence="8">The sequence shown here is derived from an EMBL/GenBank/DDBJ whole genome shotgun (WGS) entry which is preliminary data.</text>
</comment>
<keyword evidence="5 6" id="KW-0460">Magnesium</keyword>
<feature type="binding site" evidence="6">
    <location>
        <position position="111"/>
    </location>
    <ligand>
        <name>Mg(2+)</name>
        <dbReference type="ChEBI" id="CHEBI:18420"/>
        <note>catalytic</note>
    </ligand>
</feature>
<evidence type="ECO:0000256" key="6">
    <source>
        <dbReference type="HAMAP-Rule" id="MF_01978"/>
    </source>
</evidence>
<dbReference type="UniPathway" id="UPA00109">
    <property type="reaction ID" value="UER00182"/>
</dbReference>
<feature type="binding site" evidence="6">
    <location>
        <begin position="139"/>
        <end position="141"/>
    </location>
    <ligand>
        <name>substrate</name>
    </ligand>
</feature>
<feature type="active site" description="Proton acceptor" evidence="6">
    <location>
        <position position="141"/>
    </location>
</feature>
<dbReference type="InterPro" id="IPR000023">
    <property type="entry name" value="Phosphofructokinase_dom"/>
</dbReference>
<dbReference type="EC" id="2.7.1.90" evidence="6"/>
<gene>
    <name evidence="6 8" type="primary">pfp</name>
    <name evidence="8" type="ORF">KDAU_05430</name>
</gene>
<dbReference type="GO" id="GO:0047334">
    <property type="term" value="F:diphosphate-fructose-6-phosphate 1-phosphotransferase activity"/>
    <property type="evidence" value="ECO:0007669"/>
    <property type="project" value="UniProtKB-EC"/>
</dbReference>
<dbReference type="Gene3D" id="3.40.50.460">
    <property type="entry name" value="Phosphofructokinase domain"/>
    <property type="match status" value="1"/>
</dbReference>
<evidence type="ECO:0000256" key="1">
    <source>
        <dbReference type="ARBA" id="ARBA00001946"/>
    </source>
</evidence>
<keyword evidence="6" id="KW-0963">Cytoplasm</keyword>
<evidence type="ECO:0000313" key="8">
    <source>
        <dbReference type="EMBL" id="GCE03214.1"/>
    </source>
</evidence>
<evidence type="ECO:0000256" key="2">
    <source>
        <dbReference type="ARBA" id="ARBA00022679"/>
    </source>
</evidence>
<evidence type="ECO:0000256" key="5">
    <source>
        <dbReference type="ARBA" id="ARBA00022842"/>
    </source>
</evidence>
<dbReference type="GO" id="GO:0003872">
    <property type="term" value="F:6-phosphofructokinase activity"/>
    <property type="evidence" value="ECO:0007669"/>
    <property type="project" value="UniProtKB-UniRule"/>
</dbReference>
<evidence type="ECO:0000259" key="7">
    <source>
        <dbReference type="Pfam" id="PF00365"/>
    </source>
</evidence>
<accession>A0A401Z8M8</accession>